<accession>A0A6P3VMR2</accession>
<comment type="similarity">
    <text evidence="3">Belongs to the glycosyltransferase group 1 family. Glycosyltransferase 4 subfamily.</text>
</comment>
<dbReference type="InterPro" id="IPR027054">
    <property type="entry name" value="ALG2"/>
</dbReference>
<dbReference type="KEGG" id="char:105893979"/>
<comment type="pathway">
    <text evidence="2 17">Protein modification; protein glycosylation.</text>
</comment>
<dbReference type="Pfam" id="PF00534">
    <property type="entry name" value="Glycos_transf_1"/>
    <property type="match status" value="1"/>
</dbReference>
<comment type="subcellular location">
    <subcellularLocation>
        <location evidence="1 17">Endoplasmic reticulum membrane</location>
        <topology evidence="1 17">Single-pass membrane protein</topology>
    </subcellularLocation>
</comment>
<evidence type="ECO:0000256" key="7">
    <source>
        <dbReference type="ARBA" id="ARBA00022676"/>
    </source>
</evidence>
<gene>
    <name evidence="21" type="primary">alg2</name>
</gene>
<dbReference type="UniPathway" id="UPA00378"/>
<protein>
    <recommendedName>
        <fullName evidence="6 17">Alpha-1,3/1,6-mannosyltransferase ALG2</fullName>
        <ecNumber evidence="5 17">2.4.1.132</ecNumber>
        <ecNumber evidence="4 17">2.4.1.257</ecNumber>
    </recommendedName>
    <alternativeName>
        <fullName evidence="17">GDP-Man:Man(1)GlcNAc(2)-PP-Dol alpha-1,3-mannosyltransferase</fullName>
    </alternativeName>
</protein>
<evidence type="ECO:0000256" key="14">
    <source>
        <dbReference type="ARBA" id="ARBA00045104"/>
    </source>
</evidence>
<comment type="catalytic activity">
    <reaction evidence="13 17">
        <text>a beta-D-Man-(1-&gt;4)-beta-D-GlcNAc-(1-&gt;4)-alpha-D-GlcNAc-diphospho-di-trans,poly-cis-dolichol + GDP-alpha-D-mannose = an alpha-D-Man-(1-&gt;3)-beta-D-Man-(1-&gt;4)-beta-D-GlcNAc-(1-&gt;4)-alpha-D-GlcNAc-diphospho-di-trans,poly-cis-dolichol + GDP + H(+)</text>
        <dbReference type="Rhea" id="RHEA:29515"/>
        <dbReference type="Rhea" id="RHEA-COMP:19511"/>
        <dbReference type="Rhea" id="RHEA-COMP:19513"/>
        <dbReference type="ChEBI" id="CHEBI:15378"/>
        <dbReference type="ChEBI" id="CHEBI:57527"/>
        <dbReference type="ChEBI" id="CHEBI:58189"/>
        <dbReference type="ChEBI" id="CHEBI:58472"/>
        <dbReference type="ChEBI" id="CHEBI:132510"/>
        <dbReference type="EC" id="2.4.1.132"/>
    </reaction>
    <physiologicalReaction direction="left-to-right" evidence="13 17">
        <dbReference type="Rhea" id="RHEA:29516"/>
    </physiologicalReaction>
</comment>
<evidence type="ECO:0000256" key="2">
    <source>
        <dbReference type="ARBA" id="ARBA00004922"/>
    </source>
</evidence>
<comment type="function">
    <text evidence="17">Mannosylates Man(2)GlcNAc(2)-dolichol diphosphate and Man(1)GlcNAc(2)-dolichol diphosphate to form Man(3)GlcNAc(2)-dolichol diphosphate.</text>
</comment>
<evidence type="ECO:0000259" key="19">
    <source>
        <dbReference type="Pfam" id="PF13439"/>
    </source>
</evidence>
<evidence type="ECO:0000256" key="4">
    <source>
        <dbReference type="ARBA" id="ARBA00011969"/>
    </source>
</evidence>
<dbReference type="FunFam" id="3.40.50.2000:FF:000085">
    <property type="entry name" value="alpha-1,3/1,6-mannosyltransferase ALG2"/>
    <property type="match status" value="1"/>
</dbReference>
<evidence type="ECO:0000256" key="9">
    <source>
        <dbReference type="ARBA" id="ARBA00022692"/>
    </source>
</evidence>
<evidence type="ECO:0000256" key="11">
    <source>
        <dbReference type="ARBA" id="ARBA00022989"/>
    </source>
</evidence>
<keyword evidence="12" id="KW-0472">Membrane</keyword>
<dbReference type="CTD" id="85365"/>
<dbReference type="InterPro" id="IPR001296">
    <property type="entry name" value="Glyco_trans_1"/>
</dbReference>
<dbReference type="EC" id="2.4.1.132" evidence="5 17"/>
<dbReference type="InterPro" id="IPR028098">
    <property type="entry name" value="Glyco_trans_4-like_N"/>
</dbReference>
<feature type="domain" description="Glycosyl transferase family 1" evidence="18">
    <location>
        <begin position="212"/>
        <end position="381"/>
    </location>
</feature>
<evidence type="ECO:0000256" key="13">
    <source>
        <dbReference type="ARBA" id="ARBA00045103"/>
    </source>
</evidence>
<dbReference type="GO" id="GO:0004378">
    <property type="term" value="F:GDP-Man:Man(1)GlcNAc(2)-PP-Dol alpha-1,3-mannosyltransferase activity"/>
    <property type="evidence" value="ECO:0007669"/>
    <property type="project" value="UniProtKB-UniRule"/>
</dbReference>
<dbReference type="GO" id="GO:0102704">
    <property type="term" value="F:GDP-Man:Man(2)GlcNAc(2)-PP-Dol alpha-1,6-mannosyltransferase activity"/>
    <property type="evidence" value="ECO:0007669"/>
    <property type="project" value="UniProtKB-UniRule"/>
</dbReference>
<keyword evidence="10" id="KW-0256">Endoplasmic reticulum</keyword>
<evidence type="ECO:0000256" key="12">
    <source>
        <dbReference type="ARBA" id="ARBA00023136"/>
    </source>
</evidence>
<keyword evidence="20" id="KW-1185">Reference proteome</keyword>
<evidence type="ECO:0000256" key="10">
    <source>
        <dbReference type="ARBA" id="ARBA00022824"/>
    </source>
</evidence>
<evidence type="ECO:0000256" key="5">
    <source>
        <dbReference type="ARBA" id="ARBA00012649"/>
    </source>
</evidence>
<evidence type="ECO:0000256" key="15">
    <source>
        <dbReference type="ARBA" id="ARBA00050465"/>
    </source>
</evidence>
<evidence type="ECO:0000259" key="18">
    <source>
        <dbReference type="Pfam" id="PF00534"/>
    </source>
</evidence>
<evidence type="ECO:0000256" key="8">
    <source>
        <dbReference type="ARBA" id="ARBA00022679"/>
    </source>
</evidence>
<comment type="catalytic activity">
    <reaction evidence="14 17">
        <text>an alpha-D-Man-(1-&gt;3)-beta-D-Man-(1-&gt;4)-beta-D-GlcNAc-(1-&gt;4)-alpha-D-GlcNAc-diphospho-di-trans,poly-cis-dolichol + GDP-alpha-D-mannose = an alpha-D-Man-(1-&gt;3)-[alpha-D-Man-(1-&gt;6)]-beta-D-Man-(1-&gt;4)-beta-D-GlcNAc-(1-&gt;4)-alpha-D-GlcNAc-diphospho-di-trans,poly-cis-dolichol + GDP + H(+)</text>
        <dbReference type="Rhea" id="RHEA:29519"/>
        <dbReference type="Rhea" id="RHEA-COMP:19513"/>
        <dbReference type="Rhea" id="RHEA-COMP:19515"/>
        <dbReference type="ChEBI" id="CHEBI:15378"/>
        <dbReference type="ChEBI" id="CHEBI:57527"/>
        <dbReference type="ChEBI" id="CHEBI:58189"/>
        <dbReference type="ChEBI" id="CHEBI:132510"/>
        <dbReference type="ChEBI" id="CHEBI:132511"/>
        <dbReference type="EC" id="2.4.1.257"/>
    </reaction>
    <physiologicalReaction direction="left-to-right" evidence="14 17">
        <dbReference type="Rhea" id="RHEA:29520"/>
    </physiologicalReaction>
</comment>
<reference evidence="21" key="1">
    <citation type="submission" date="2025-08" db="UniProtKB">
        <authorList>
            <consortium name="RefSeq"/>
        </authorList>
    </citation>
    <scope>IDENTIFICATION</scope>
</reference>
<dbReference type="GeneID" id="105893979"/>
<organism evidence="20 21">
    <name type="scientific">Clupea harengus</name>
    <name type="common">Atlantic herring</name>
    <dbReference type="NCBI Taxonomy" id="7950"/>
    <lineage>
        <taxon>Eukaryota</taxon>
        <taxon>Metazoa</taxon>
        <taxon>Chordata</taxon>
        <taxon>Craniata</taxon>
        <taxon>Vertebrata</taxon>
        <taxon>Euteleostomi</taxon>
        <taxon>Actinopterygii</taxon>
        <taxon>Neopterygii</taxon>
        <taxon>Teleostei</taxon>
        <taxon>Clupei</taxon>
        <taxon>Clupeiformes</taxon>
        <taxon>Clupeoidei</taxon>
        <taxon>Clupeidae</taxon>
        <taxon>Clupea</taxon>
    </lineage>
</organism>
<proteinExistence type="inferred from homology"/>
<sequence>MVRVVFLHPDLGIGGAERLVVDAAVALQSRGCHVQIWTAHYDPTHCFSETLDPDLPVVCVGDWLPRSVCGYFHALCAYLRMIYVALYLLLFSHEEFDVVFCDQVSACIPVLRLARHRKKVLFYCHFPDQLLTTRRSLLKRCYRAPLDWLEETTTGMADRVLVNSRFTAGVFRQTFPRLQGVHTDVLYPSLNPVSFDTPITEGLDGLIPEGRSLVFLSINRYERKKDLPLALHSLASLWERLGEGGFWEKVHLVMAGGYDSRVVENVEHYKELRALCRSLGVEAHLTFVRSFSDTQKVSLLRRSVCVLYTPANEHFGIVPVEAMYCCCPVIGVNSGGPLESVAHGETGFLCPPTPESFSAAMEQFVREPRLKQKMGQAGRERVIKCFSQQAFTEQLNRHIVSLTQ</sequence>
<keyword evidence="7 17" id="KW-0328">Glycosyltransferase</keyword>
<evidence type="ECO:0000256" key="17">
    <source>
        <dbReference type="RuleBase" id="RU367136"/>
    </source>
</evidence>
<name>A0A6P3VMR2_CLUHA</name>
<evidence type="ECO:0000256" key="1">
    <source>
        <dbReference type="ARBA" id="ARBA00004389"/>
    </source>
</evidence>
<dbReference type="SUPFAM" id="SSF53756">
    <property type="entry name" value="UDP-Glycosyltransferase/glycogen phosphorylase"/>
    <property type="match status" value="1"/>
</dbReference>
<evidence type="ECO:0000313" key="20">
    <source>
        <dbReference type="Proteomes" id="UP000515152"/>
    </source>
</evidence>
<dbReference type="PANTHER" id="PTHR45918:SF1">
    <property type="entry name" value="ALPHA-1,3_1,6-MANNOSYLTRANSFERASE ALG2"/>
    <property type="match status" value="1"/>
</dbReference>
<evidence type="ECO:0000256" key="16">
    <source>
        <dbReference type="ARBA" id="ARBA00052501"/>
    </source>
</evidence>
<dbReference type="GO" id="GO:0005789">
    <property type="term" value="C:endoplasmic reticulum membrane"/>
    <property type="evidence" value="ECO:0007669"/>
    <property type="project" value="UniProtKB-SubCell"/>
</dbReference>
<dbReference type="Pfam" id="PF13439">
    <property type="entry name" value="Glyco_transf_4"/>
    <property type="match status" value="1"/>
</dbReference>
<dbReference type="EC" id="2.4.1.257" evidence="4 17"/>
<comment type="catalytic activity">
    <reaction evidence="15">
        <text>a beta-D-Man-(1-&gt;4)-beta-D-GlcNAc-(1-&gt;4)-alpha-D-GlcNAc-diphospho-di-trans,poly-cis-dolichol + GDP-alpha-D-mannose = an alpha-D-Man-(1-&gt;6)-beta-D-Man-(1-&gt;4)-beta-D-GlcNAc-(1-&gt;4)-alpha-D-GlcNAc-diphospho-di-trans,poly-cis-dolichol + GDP + H(+)</text>
        <dbReference type="Rhea" id="RHEA:79023"/>
        <dbReference type="Rhea" id="RHEA-COMP:19511"/>
        <dbReference type="Rhea" id="RHEA-COMP:19514"/>
        <dbReference type="ChEBI" id="CHEBI:15378"/>
        <dbReference type="ChEBI" id="CHEBI:57527"/>
        <dbReference type="ChEBI" id="CHEBI:58189"/>
        <dbReference type="ChEBI" id="CHEBI:58472"/>
        <dbReference type="ChEBI" id="CHEBI:229641"/>
    </reaction>
    <physiologicalReaction direction="left-to-right" evidence="15">
        <dbReference type="Rhea" id="RHEA:79024"/>
    </physiologicalReaction>
</comment>
<evidence type="ECO:0000313" key="21">
    <source>
        <dbReference type="RefSeq" id="XP_012675904.2"/>
    </source>
</evidence>
<dbReference type="Gene3D" id="3.40.50.2000">
    <property type="entry name" value="Glycogen Phosphorylase B"/>
    <property type="match status" value="2"/>
</dbReference>
<dbReference type="RefSeq" id="XP_012675904.2">
    <property type="nucleotide sequence ID" value="XM_012820450.3"/>
</dbReference>
<feature type="domain" description="Glycosyltransferase subfamily 4-like N-terminal" evidence="19">
    <location>
        <begin position="13"/>
        <end position="176"/>
    </location>
</feature>
<dbReference type="OrthoDB" id="448893at2759"/>
<keyword evidence="9" id="KW-0812">Transmembrane</keyword>
<dbReference type="FunFam" id="3.40.50.2000:FF:000097">
    <property type="entry name" value="alpha-1,3/1,6-mannosyltransferase ALG2"/>
    <property type="match status" value="1"/>
</dbReference>
<dbReference type="PANTHER" id="PTHR45918">
    <property type="entry name" value="ALPHA-1,3/1,6-MANNOSYLTRANSFERASE ALG2"/>
    <property type="match status" value="1"/>
</dbReference>
<keyword evidence="11" id="KW-1133">Transmembrane helix</keyword>
<dbReference type="Proteomes" id="UP000515152">
    <property type="component" value="Chromosome 11"/>
</dbReference>
<keyword evidence="8 17" id="KW-0808">Transferase</keyword>
<evidence type="ECO:0000256" key="6">
    <source>
        <dbReference type="ARBA" id="ARBA00019218"/>
    </source>
</evidence>
<comment type="catalytic activity">
    <reaction evidence="16">
        <text>an alpha-D-Man-(1-&gt;6)-beta-D-Man-(1-&gt;4)-beta-D-GlcNAc-(1-&gt;4)-alpha-D-GlcNAc-diphospho-di-trans,poly-cis-dolichol + GDP-alpha-D-mannose = an alpha-D-Man-(1-&gt;3)-[alpha-D-Man-(1-&gt;6)]-beta-D-Man-(1-&gt;4)-beta-D-GlcNAc-(1-&gt;4)-alpha-D-GlcNAc-diphospho-di-trans,poly-cis-dolichol + GDP + H(+)</text>
        <dbReference type="Rhea" id="RHEA:79027"/>
        <dbReference type="Rhea" id="RHEA-COMP:19514"/>
        <dbReference type="Rhea" id="RHEA-COMP:19515"/>
        <dbReference type="ChEBI" id="CHEBI:15378"/>
        <dbReference type="ChEBI" id="CHEBI:57527"/>
        <dbReference type="ChEBI" id="CHEBI:58189"/>
        <dbReference type="ChEBI" id="CHEBI:132511"/>
        <dbReference type="ChEBI" id="CHEBI:229641"/>
    </reaction>
    <physiologicalReaction direction="left-to-right" evidence="16">
        <dbReference type="Rhea" id="RHEA:79028"/>
    </physiologicalReaction>
</comment>
<dbReference type="CDD" id="cd03805">
    <property type="entry name" value="GT4_ALG2-like"/>
    <property type="match status" value="1"/>
</dbReference>
<dbReference type="AlphaFoldDB" id="A0A6P3VMR2"/>
<evidence type="ECO:0000256" key="3">
    <source>
        <dbReference type="ARBA" id="ARBA00009481"/>
    </source>
</evidence>